<reference evidence="2 3" key="1">
    <citation type="journal article" date="2018" name="Nat. Biotechnol.">
        <title>A standardized bacterial taxonomy based on genome phylogeny substantially revises the tree of life.</title>
        <authorList>
            <person name="Parks D.H."/>
            <person name="Chuvochina M."/>
            <person name="Waite D.W."/>
            <person name="Rinke C."/>
            <person name="Skarshewski A."/>
            <person name="Chaumeil P.A."/>
            <person name="Hugenholtz P."/>
        </authorList>
    </citation>
    <scope>NUCLEOTIDE SEQUENCE [LARGE SCALE GENOMIC DNA]</scope>
    <source>
        <strain evidence="2">UBA8781</strain>
    </source>
</reference>
<proteinExistence type="predicted"/>
<dbReference type="PANTHER" id="PTHR11735">
    <property type="entry name" value="TRNA N6-ADENOSINE THREONYLCARBAMOYLTRANSFERASE"/>
    <property type="match status" value="1"/>
</dbReference>
<accession>A0A3D1JJF3</accession>
<dbReference type="STRING" id="229919.GCA_001050195_00097"/>
<protein>
    <submittedName>
        <fullName evidence="2">tRNA (Adenosine(37)-N6)-threonylcarbamoyltransferase complex dimerization subunit type 1 TsaB</fullName>
    </submittedName>
</protein>
<dbReference type="Pfam" id="PF00814">
    <property type="entry name" value="TsaD"/>
    <property type="match status" value="1"/>
</dbReference>
<organism evidence="2 3">
    <name type="scientific">Anaerolinea thermolimosa</name>
    <dbReference type="NCBI Taxonomy" id="229919"/>
    <lineage>
        <taxon>Bacteria</taxon>
        <taxon>Bacillati</taxon>
        <taxon>Chloroflexota</taxon>
        <taxon>Anaerolineae</taxon>
        <taxon>Anaerolineales</taxon>
        <taxon>Anaerolineaceae</taxon>
        <taxon>Anaerolinea</taxon>
    </lineage>
</organism>
<evidence type="ECO:0000313" key="3">
    <source>
        <dbReference type="Proteomes" id="UP000264141"/>
    </source>
</evidence>
<name>A0A3D1JJF3_9CHLR</name>
<dbReference type="SUPFAM" id="SSF53067">
    <property type="entry name" value="Actin-like ATPase domain"/>
    <property type="match status" value="2"/>
</dbReference>
<dbReference type="Proteomes" id="UP000264141">
    <property type="component" value="Unassembled WGS sequence"/>
</dbReference>
<dbReference type="CDD" id="cd24032">
    <property type="entry name" value="ASKHA_NBD_TsaB"/>
    <property type="match status" value="1"/>
</dbReference>
<feature type="domain" description="Gcp-like" evidence="1">
    <location>
        <begin position="36"/>
        <end position="153"/>
    </location>
</feature>
<dbReference type="EMBL" id="DPBP01000041">
    <property type="protein sequence ID" value="HCE18367.1"/>
    <property type="molecule type" value="Genomic_DNA"/>
</dbReference>
<keyword evidence="2" id="KW-0808">Transferase</keyword>
<evidence type="ECO:0000259" key="1">
    <source>
        <dbReference type="Pfam" id="PF00814"/>
    </source>
</evidence>
<dbReference type="GO" id="GO:0016740">
    <property type="term" value="F:transferase activity"/>
    <property type="evidence" value="ECO:0007669"/>
    <property type="project" value="UniProtKB-KW"/>
</dbReference>
<comment type="caution">
    <text evidence="2">The sequence shown here is derived from an EMBL/GenBank/DDBJ whole genome shotgun (WGS) entry which is preliminary data.</text>
</comment>
<dbReference type="InterPro" id="IPR000905">
    <property type="entry name" value="Gcp-like_dom"/>
</dbReference>
<gene>
    <name evidence="2" type="primary">tsaB</name>
    <name evidence="2" type="ORF">DEQ80_10950</name>
</gene>
<dbReference type="GO" id="GO:0002949">
    <property type="term" value="P:tRNA threonylcarbamoyladenosine modification"/>
    <property type="evidence" value="ECO:0007669"/>
    <property type="project" value="InterPro"/>
</dbReference>
<dbReference type="InterPro" id="IPR022496">
    <property type="entry name" value="T6A_TsaB"/>
</dbReference>
<dbReference type="AlphaFoldDB" id="A0A3D1JJF3"/>
<dbReference type="GO" id="GO:0005829">
    <property type="term" value="C:cytosol"/>
    <property type="evidence" value="ECO:0007669"/>
    <property type="project" value="TreeGrafter"/>
</dbReference>
<evidence type="ECO:0000313" key="2">
    <source>
        <dbReference type="EMBL" id="HCE18367.1"/>
    </source>
</evidence>
<dbReference type="PANTHER" id="PTHR11735:SF11">
    <property type="entry name" value="TRNA THREONYLCARBAMOYLADENOSINE BIOSYNTHESIS PROTEIN TSAB"/>
    <property type="match status" value="1"/>
</dbReference>
<dbReference type="InterPro" id="IPR043129">
    <property type="entry name" value="ATPase_NBD"/>
</dbReference>
<sequence length="226" mass="24348">MEDNVLLAVDTSTQWIGLALYDGDRVLGEAGWMTRGHHTVELAPAVARLLEQVGVSAGQIECLGVALGPGSFTGLRIGLALVKGMALALHVPVVGVPTLDFLAAAQPLRELPMAAVLQAGRGRLALVWYRVDRGRWKAQSEPVIVTAEELAAQIENPTLVVGELSAAERQVFARVRRVALLASPAQCVRRPSFLAELAWRRWKEGQVDEVNSLAPIYLHVAEAIPS</sequence>
<dbReference type="NCBIfam" id="TIGR03725">
    <property type="entry name" value="T6A_YeaZ"/>
    <property type="match status" value="1"/>
</dbReference>
<dbReference type="Gene3D" id="3.30.420.40">
    <property type="match status" value="2"/>
</dbReference>